<evidence type="ECO:0000259" key="1">
    <source>
        <dbReference type="PROSITE" id="PS50878"/>
    </source>
</evidence>
<dbReference type="AlphaFoldDB" id="A0A1U7WDC4"/>
<dbReference type="OrthoDB" id="1305421at2759"/>
<gene>
    <name evidence="3" type="primary">LOC104226374</name>
</gene>
<organism evidence="2 3">
    <name type="scientific">Nicotiana sylvestris</name>
    <name type="common">Wood tobacco</name>
    <name type="synonym">South American tobacco</name>
    <dbReference type="NCBI Taxonomy" id="4096"/>
    <lineage>
        <taxon>Eukaryota</taxon>
        <taxon>Viridiplantae</taxon>
        <taxon>Streptophyta</taxon>
        <taxon>Embryophyta</taxon>
        <taxon>Tracheophyta</taxon>
        <taxon>Spermatophyta</taxon>
        <taxon>Magnoliopsida</taxon>
        <taxon>eudicotyledons</taxon>
        <taxon>Gunneridae</taxon>
        <taxon>Pentapetalae</taxon>
        <taxon>asterids</taxon>
        <taxon>lamiids</taxon>
        <taxon>Solanales</taxon>
        <taxon>Solanaceae</taxon>
        <taxon>Nicotianoideae</taxon>
        <taxon>Nicotianeae</taxon>
        <taxon>Nicotiana</taxon>
    </lineage>
</organism>
<protein>
    <submittedName>
        <fullName evidence="3">Uncharacterized protein LOC104226374</fullName>
    </submittedName>
</protein>
<dbReference type="InterPro" id="IPR043502">
    <property type="entry name" value="DNA/RNA_pol_sf"/>
</dbReference>
<evidence type="ECO:0000313" key="3">
    <source>
        <dbReference type="RefSeq" id="XP_009776653.1"/>
    </source>
</evidence>
<evidence type="ECO:0000313" key="2">
    <source>
        <dbReference type="Proteomes" id="UP000189701"/>
    </source>
</evidence>
<dbReference type="PROSITE" id="PS50878">
    <property type="entry name" value="RT_POL"/>
    <property type="match status" value="1"/>
</dbReference>
<dbReference type="eggNOG" id="KOG1075">
    <property type="taxonomic scope" value="Eukaryota"/>
</dbReference>
<dbReference type="InterPro" id="IPR000477">
    <property type="entry name" value="RT_dom"/>
</dbReference>
<proteinExistence type="predicted"/>
<accession>A0A1U7WDC4</accession>
<reference evidence="2" key="1">
    <citation type="journal article" date="2013" name="Genome Biol.">
        <title>Reference genomes and transcriptomes of Nicotiana sylvestris and Nicotiana tomentosiformis.</title>
        <authorList>
            <person name="Sierro N."/>
            <person name="Battey J.N."/>
            <person name="Ouadi S."/>
            <person name="Bovet L."/>
            <person name="Goepfert S."/>
            <person name="Bakaher N."/>
            <person name="Peitsch M.C."/>
            <person name="Ivanov N.V."/>
        </authorList>
    </citation>
    <scope>NUCLEOTIDE SEQUENCE [LARGE SCALE GENOMIC DNA]</scope>
</reference>
<dbReference type="SUPFAM" id="SSF56672">
    <property type="entry name" value="DNA/RNA polymerases"/>
    <property type="match status" value="1"/>
</dbReference>
<reference evidence="3" key="2">
    <citation type="submission" date="2025-08" db="UniProtKB">
        <authorList>
            <consortium name="RefSeq"/>
        </authorList>
    </citation>
    <scope>IDENTIFICATION</scope>
    <source>
        <tissue evidence="3">Leaf</tissue>
    </source>
</reference>
<dbReference type="PANTHER" id="PTHR33116">
    <property type="entry name" value="REVERSE TRANSCRIPTASE ZINC-BINDING DOMAIN-CONTAINING PROTEIN-RELATED-RELATED"/>
    <property type="match status" value="1"/>
</dbReference>
<keyword evidence="2" id="KW-1185">Reference proteome</keyword>
<sequence length="296" mass="33920">MECLRTVSYSISINGSPTMPFEAKRGVRQGDPMSPLLFVLAMEYLTRILKQLKEEPNFNYHLRCEKLSIVRLIFADDLLLFCRGDVMSIQLLCECFNSFSKAFGLVANQNKSCMYFGRVSTTVDQEIIQATGFTISELPFRYLGVPLSSKRPSVNQCQPLLDKMLGKVFPLPKKIIQMVEGICKRFLWTGDTNSSKEALVAWEKMCRPKSKGGLNITDLSTWNRKYGGTVSMDRTGTKGTGWNDELQWTTEHMKGKGSKTILYRMCITNVVYRYGWKEIEEFFSRKREAAKLLQDR</sequence>
<dbReference type="RefSeq" id="XP_009776653.1">
    <property type="nucleotide sequence ID" value="XM_009778351.1"/>
</dbReference>
<name>A0A1U7WDC4_NICSY</name>
<dbReference type="STRING" id="4096.A0A1U7WDC4"/>
<dbReference type="PANTHER" id="PTHR33116:SF66">
    <property type="entry name" value="REVERSE TRANSCRIPTASE ZINC-BINDING DOMAIN-CONTAINING PROTEIN"/>
    <property type="match status" value="1"/>
</dbReference>
<dbReference type="Pfam" id="PF00078">
    <property type="entry name" value="RVT_1"/>
    <property type="match status" value="1"/>
</dbReference>
<feature type="domain" description="Reverse transcriptase" evidence="1">
    <location>
        <begin position="1"/>
        <end position="147"/>
    </location>
</feature>
<dbReference type="Proteomes" id="UP000189701">
    <property type="component" value="Unplaced"/>
</dbReference>